<evidence type="ECO:0000313" key="3">
    <source>
        <dbReference type="Proteomes" id="UP000298656"/>
    </source>
</evidence>
<reference evidence="2 3" key="1">
    <citation type="submission" date="2019-05" db="EMBL/GenBank/DDBJ databases">
        <title>Burkholderia sp. DHOD12, isolated from subtropical forest soil.</title>
        <authorList>
            <person name="Gao Z.-H."/>
            <person name="Qiu L.-H."/>
        </authorList>
    </citation>
    <scope>NUCLEOTIDE SEQUENCE [LARGE SCALE GENOMIC DNA]</scope>
    <source>
        <strain evidence="2 3">DHOD12</strain>
    </source>
</reference>
<dbReference type="EMBL" id="CP040078">
    <property type="protein sequence ID" value="QCP52604.1"/>
    <property type="molecule type" value="Genomic_DNA"/>
</dbReference>
<name>A0A4P8IZ92_9BURK</name>
<evidence type="ECO:0000313" key="2">
    <source>
        <dbReference type="EMBL" id="QCP52604.1"/>
    </source>
</evidence>
<protein>
    <submittedName>
        <fullName evidence="2">Uncharacterized protein</fullName>
    </submittedName>
</protein>
<organism evidence="2 3">
    <name type="scientific">Trinickia violacea</name>
    <dbReference type="NCBI Taxonomy" id="2571746"/>
    <lineage>
        <taxon>Bacteria</taxon>
        <taxon>Pseudomonadati</taxon>
        <taxon>Pseudomonadota</taxon>
        <taxon>Betaproteobacteria</taxon>
        <taxon>Burkholderiales</taxon>
        <taxon>Burkholderiaceae</taxon>
        <taxon>Trinickia</taxon>
    </lineage>
</organism>
<proteinExistence type="predicted"/>
<accession>A0A4P8IZ92</accession>
<gene>
    <name evidence="2" type="ORF">FAZ95_25975</name>
</gene>
<dbReference type="RefSeq" id="WP_137335375.1">
    <property type="nucleotide sequence ID" value="NZ_CP040078.1"/>
</dbReference>
<dbReference type="AlphaFoldDB" id="A0A4P8IZ92"/>
<sequence length="79" mass="8544">MANIHAAVRAIGDRLKQSAAATGARRRKSAVMSERIARRKKFRSGLKHEEGNNALGSDGALAERAQTRDRSVKEGLLSS</sequence>
<dbReference type="KEGG" id="tvl:FAZ95_25975"/>
<feature type="region of interest" description="Disordered" evidence="1">
    <location>
        <begin position="16"/>
        <end position="79"/>
    </location>
</feature>
<evidence type="ECO:0000256" key="1">
    <source>
        <dbReference type="SAM" id="MobiDB-lite"/>
    </source>
</evidence>
<dbReference type="Proteomes" id="UP000298656">
    <property type="component" value="Chromosome 2"/>
</dbReference>
<keyword evidence="3" id="KW-1185">Reference proteome</keyword>